<evidence type="ECO:0000313" key="2">
    <source>
        <dbReference type="Proteomes" id="UP000308600"/>
    </source>
</evidence>
<accession>A0ACD3ASY6</accession>
<name>A0ACD3ASY6_9AGAR</name>
<organism evidence="1 2">
    <name type="scientific">Pluteus cervinus</name>
    <dbReference type="NCBI Taxonomy" id="181527"/>
    <lineage>
        <taxon>Eukaryota</taxon>
        <taxon>Fungi</taxon>
        <taxon>Dikarya</taxon>
        <taxon>Basidiomycota</taxon>
        <taxon>Agaricomycotina</taxon>
        <taxon>Agaricomycetes</taxon>
        <taxon>Agaricomycetidae</taxon>
        <taxon>Agaricales</taxon>
        <taxon>Pluteineae</taxon>
        <taxon>Pluteaceae</taxon>
        <taxon>Pluteus</taxon>
    </lineage>
</organism>
<protein>
    <submittedName>
        <fullName evidence="1">DNA ligase</fullName>
    </submittedName>
</protein>
<gene>
    <name evidence="1" type="ORF">BDN72DRAFT_841459</name>
</gene>
<dbReference type="Proteomes" id="UP000308600">
    <property type="component" value="Unassembled WGS sequence"/>
</dbReference>
<reference evidence="1 2" key="1">
    <citation type="journal article" date="2019" name="Nat. Ecol. Evol.">
        <title>Megaphylogeny resolves global patterns of mushroom evolution.</title>
        <authorList>
            <person name="Varga T."/>
            <person name="Krizsan K."/>
            <person name="Foldi C."/>
            <person name="Dima B."/>
            <person name="Sanchez-Garcia M."/>
            <person name="Sanchez-Ramirez S."/>
            <person name="Szollosi G.J."/>
            <person name="Szarkandi J.G."/>
            <person name="Papp V."/>
            <person name="Albert L."/>
            <person name="Andreopoulos W."/>
            <person name="Angelini C."/>
            <person name="Antonin V."/>
            <person name="Barry K.W."/>
            <person name="Bougher N.L."/>
            <person name="Buchanan P."/>
            <person name="Buyck B."/>
            <person name="Bense V."/>
            <person name="Catcheside P."/>
            <person name="Chovatia M."/>
            <person name="Cooper J."/>
            <person name="Damon W."/>
            <person name="Desjardin D."/>
            <person name="Finy P."/>
            <person name="Geml J."/>
            <person name="Haridas S."/>
            <person name="Hughes K."/>
            <person name="Justo A."/>
            <person name="Karasinski D."/>
            <person name="Kautmanova I."/>
            <person name="Kiss B."/>
            <person name="Kocsube S."/>
            <person name="Kotiranta H."/>
            <person name="LaButti K.M."/>
            <person name="Lechner B.E."/>
            <person name="Liimatainen K."/>
            <person name="Lipzen A."/>
            <person name="Lukacs Z."/>
            <person name="Mihaltcheva S."/>
            <person name="Morgado L.N."/>
            <person name="Niskanen T."/>
            <person name="Noordeloos M.E."/>
            <person name="Ohm R.A."/>
            <person name="Ortiz-Santana B."/>
            <person name="Ovrebo C."/>
            <person name="Racz N."/>
            <person name="Riley R."/>
            <person name="Savchenko A."/>
            <person name="Shiryaev A."/>
            <person name="Soop K."/>
            <person name="Spirin V."/>
            <person name="Szebenyi C."/>
            <person name="Tomsovsky M."/>
            <person name="Tulloss R.E."/>
            <person name="Uehling J."/>
            <person name="Grigoriev I.V."/>
            <person name="Vagvolgyi C."/>
            <person name="Papp T."/>
            <person name="Martin F.M."/>
            <person name="Miettinen O."/>
            <person name="Hibbett D.S."/>
            <person name="Nagy L.G."/>
        </authorList>
    </citation>
    <scope>NUCLEOTIDE SEQUENCE [LARGE SCALE GENOMIC DNA]</scope>
    <source>
        <strain evidence="1 2">NL-1719</strain>
    </source>
</reference>
<evidence type="ECO:0000313" key="1">
    <source>
        <dbReference type="EMBL" id="TFK68666.1"/>
    </source>
</evidence>
<keyword evidence="2" id="KW-1185">Reference proteome</keyword>
<sequence>MAARSGPSPSKRSKTSSGQPRIEQFFHVAGAVKVDHLPSGSLAQVAGPVEIIDVDLFEDLDAFAPSRIKEAQESIDYPLTLRRQEIGVTSSGSGSTAPSFSPLDVDPLLYDPESQKWSFSATPYALLSHAFVTLARTRSRNVILNCLTNVLRTILVKDPNSLLPALYLLSNSLGPPYESVELGIGPSVISQAIQQISGLSNVALKKLGNSLGDPGDVAFAAKSKVRTLVPHAPLLIPGVYKVLLDISQMKGSGATKQKQNLVSKLLLSAHGEDTRYLVRTLSQNLRVGAVRTSMLVALARAVSLTPPKEHAGVDSNYYVSTQIRLASRQPGGDSVNALKSELVATFTQAEKLLRRVYVKHPSYEHIATGILTVGLGGLENAVALTLGIPLHPTLGSPMRSLDQIYNLLGDQPFSAEFKYDGQRAQIHGMVGEDGGISVKIFSRHLEDMTSKYPDIIALVEHLLDSSPTLTSFILDSEIVAIDPETDKVKSFQELSNRARKNVQLTDIRIAVGVYAFDVMYLNGQSLLEEPFRKRRGVLRSFFLPFTPERSGVARLSHVESCESAAGREAIIEFWEKAVGSSCEGLMIKLLDGNENIAIEDIPKKKTKSRRKPLPATYEPDKRTAAWLKLKKDYVDGIGDSFDLVPIGAWHGSGRKAEWWSPVLLALWDPESGQFVAICKCMSGFTDAFYKSLNERYSLTESPGMCSKISQWECSTGGYRPDVYFKPSEVWEIRGADITLSPISVAARGNASSDRGLSIRFPRFIRAREDKSLEQASNPDFLVRVWKNQQSRGTGKEGNDEGDLLDVDLSDQDAASEVDSDDLD</sequence>
<proteinExistence type="predicted"/>
<dbReference type="EMBL" id="ML208346">
    <property type="protein sequence ID" value="TFK68666.1"/>
    <property type="molecule type" value="Genomic_DNA"/>
</dbReference>
<keyword evidence="1" id="KW-0436">Ligase</keyword>